<proteinExistence type="predicted"/>
<feature type="region of interest" description="Disordered" evidence="1">
    <location>
        <begin position="51"/>
        <end position="79"/>
    </location>
</feature>
<name>A0A4Y2PBH7_ARAVE</name>
<gene>
    <name evidence="2" type="ORF">AVEN_66060_1</name>
</gene>
<evidence type="ECO:0000313" key="2">
    <source>
        <dbReference type="EMBL" id="GBN48432.1"/>
    </source>
</evidence>
<accession>A0A4Y2PBH7</accession>
<dbReference type="Proteomes" id="UP000499080">
    <property type="component" value="Unassembled WGS sequence"/>
</dbReference>
<sequence>MPFRREERISIILLAVSGTTLHVARTSIETHRTQTTQNTAAKLMKFKRTGSVTDTIESGKPKLATDVGTSSDGQESGPVPLEVALRKWKSIKAVSSAICGPTSGTSCRCCNIRKRTILTVG</sequence>
<reference evidence="2 3" key="1">
    <citation type="journal article" date="2019" name="Sci. Rep.">
        <title>Orb-weaving spider Araneus ventricosus genome elucidates the spidroin gene catalogue.</title>
        <authorList>
            <person name="Kono N."/>
            <person name="Nakamura H."/>
            <person name="Ohtoshi R."/>
            <person name="Moran D.A.P."/>
            <person name="Shinohara A."/>
            <person name="Yoshida Y."/>
            <person name="Fujiwara M."/>
            <person name="Mori M."/>
            <person name="Tomita M."/>
            <person name="Arakawa K."/>
        </authorList>
    </citation>
    <scope>NUCLEOTIDE SEQUENCE [LARGE SCALE GENOMIC DNA]</scope>
</reference>
<organism evidence="2 3">
    <name type="scientific">Araneus ventricosus</name>
    <name type="common">Orbweaver spider</name>
    <name type="synonym">Epeira ventricosa</name>
    <dbReference type="NCBI Taxonomy" id="182803"/>
    <lineage>
        <taxon>Eukaryota</taxon>
        <taxon>Metazoa</taxon>
        <taxon>Ecdysozoa</taxon>
        <taxon>Arthropoda</taxon>
        <taxon>Chelicerata</taxon>
        <taxon>Arachnida</taxon>
        <taxon>Araneae</taxon>
        <taxon>Araneomorphae</taxon>
        <taxon>Entelegynae</taxon>
        <taxon>Araneoidea</taxon>
        <taxon>Araneidae</taxon>
        <taxon>Araneus</taxon>
    </lineage>
</organism>
<comment type="caution">
    <text evidence="2">The sequence shown here is derived from an EMBL/GenBank/DDBJ whole genome shotgun (WGS) entry which is preliminary data.</text>
</comment>
<protein>
    <submittedName>
        <fullName evidence="2">Uncharacterized protein</fullName>
    </submittedName>
</protein>
<keyword evidence="3" id="KW-1185">Reference proteome</keyword>
<dbReference type="EMBL" id="BGPR01010869">
    <property type="protein sequence ID" value="GBN48432.1"/>
    <property type="molecule type" value="Genomic_DNA"/>
</dbReference>
<dbReference type="AlphaFoldDB" id="A0A4Y2PBH7"/>
<evidence type="ECO:0000256" key="1">
    <source>
        <dbReference type="SAM" id="MobiDB-lite"/>
    </source>
</evidence>
<evidence type="ECO:0000313" key="3">
    <source>
        <dbReference type="Proteomes" id="UP000499080"/>
    </source>
</evidence>